<proteinExistence type="predicted"/>
<feature type="transmembrane region" description="Helical" evidence="1">
    <location>
        <begin position="375"/>
        <end position="400"/>
    </location>
</feature>
<evidence type="ECO:0000313" key="2">
    <source>
        <dbReference type="EMBL" id="KAF7184052.1"/>
    </source>
</evidence>
<evidence type="ECO:0000313" key="3">
    <source>
        <dbReference type="Proteomes" id="UP000641853"/>
    </source>
</evidence>
<comment type="caution">
    <text evidence="2">The sequence shown here is derived from an EMBL/GenBank/DDBJ whole genome shotgun (WGS) entry which is preliminary data.</text>
</comment>
<keyword evidence="1" id="KW-1133">Transmembrane helix</keyword>
<dbReference type="Gene3D" id="1.20.58.340">
    <property type="entry name" value="Magnesium transport protein CorA, transmembrane region"/>
    <property type="match status" value="1"/>
</dbReference>
<organism evidence="2 3">
    <name type="scientific">Aspergillus felis</name>
    <dbReference type="NCBI Taxonomy" id="1287682"/>
    <lineage>
        <taxon>Eukaryota</taxon>
        <taxon>Fungi</taxon>
        <taxon>Dikarya</taxon>
        <taxon>Ascomycota</taxon>
        <taxon>Pezizomycotina</taxon>
        <taxon>Eurotiomycetes</taxon>
        <taxon>Eurotiomycetidae</taxon>
        <taxon>Eurotiales</taxon>
        <taxon>Aspergillaceae</taxon>
        <taxon>Aspergillus</taxon>
        <taxon>Aspergillus subgen. Fumigati</taxon>
    </lineage>
</organism>
<protein>
    <submittedName>
        <fullName evidence="2">Uncharacterized protein</fullName>
    </submittedName>
</protein>
<accession>A0A8H6R564</accession>
<keyword evidence="1" id="KW-0472">Membrane</keyword>
<sequence length="455" mass="51966">MTCCDDTPPPMADNYWELSKRMRGADPRLIHWNVYPAAGKPAWSYNRSSAIALRLRPDNSIEDPITFVSEAGGIPFLGSTIRSREHVSLKYHEPLVFSPPPTSFRNFCDHTGRHIGITRVMGKLSPVGVARRKCSFWCRGNDSDAGWDCLIICDPPIERLRDDYSNRISHEVKTTPYHGGYVDFMSHHEQLRRCSGPPRSSFLEDMCFYLHSYSHVLDLDNPMSVRMFLERIVASHYTQLANYLRETIDVVQWNLSRQRDLSIFAISAVEEQWSDIQSWDRRLGEFRDDLEAIMLQLRVPLEFPAGPIAHDAEERAADFQYLLRRFKELHYRIGRLNSAITGLASISGNRQAFQEQQLSVQATERSLRAAKSTKTLTVLGLLFIPLAYTASIFNMVAPYGPGNDSFWVYFATSIPLVGFVLVAYSVLEFGYTDDAKEWSFRAFVKTAIGKLRRGQ</sequence>
<dbReference type="Proteomes" id="UP000641853">
    <property type="component" value="Unassembled WGS sequence"/>
</dbReference>
<feature type="transmembrane region" description="Helical" evidence="1">
    <location>
        <begin position="406"/>
        <end position="427"/>
    </location>
</feature>
<gene>
    <name evidence="2" type="ORF">CNMCM7691_004611</name>
</gene>
<evidence type="ECO:0000256" key="1">
    <source>
        <dbReference type="SAM" id="Phobius"/>
    </source>
</evidence>
<reference evidence="2" key="1">
    <citation type="submission" date="2020-06" db="EMBL/GenBank/DDBJ databases">
        <title>Draft genome sequences of strains closely related to Aspergillus parafelis and Aspergillus hiratsukae.</title>
        <authorList>
            <person name="Dos Santos R.A.C."/>
            <person name="Rivero-Menendez O."/>
            <person name="Steenwyk J.L."/>
            <person name="Mead M.E."/>
            <person name="Goldman G.H."/>
            <person name="Alastruey-Izquierdo A."/>
            <person name="Rokas A."/>
        </authorList>
    </citation>
    <scope>NUCLEOTIDE SEQUENCE</scope>
    <source>
        <strain evidence="2">CNM-CM7691</strain>
    </source>
</reference>
<dbReference type="AlphaFoldDB" id="A0A8H6R564"/>
<dbReference type="EMBL" id="JACBAG010001677">
    <property type="protein sequence ID" value="KAF7184052.1"/>
    <property type="molecule type" value="Genomic_DNA"/>
</dbReference>
<keyword evidence="1" id="KW-0812">Transmembrane</keyword>
<name>A0A8H6R564_9EURO</name>
<keyword evidence="3" id="KW-1185">Reference proteome</keyword>